<name>A0A502L657_9GAMM</name>
<evidence type="ECO:0000313" key="10">
    <source>
        <dbReference type="EMBL" id="TPH17791.1"/>
    </source>
</evidence>
<proteinExistence type="inferred from homology"/>
<dbReference type="Pfam" id="PF02545">
    <property type="entry name" value="Maf"/>
    <property type="match status" value="1"/>
</dbReference>
<dbReference type="InterPro" id="IPR029001">
    <property type="entry name" value="ITPase-like_fam"/>
</dbReference>
<keyword evidence="5 9" id="KW-0546">Nucleotide metabolism</keyword>
<evidence type="ECO:0000313" key="11">
    <source>
        <dbReference type="Proteomes" id="UP000315303"/>
    </source>
</evidence>
<dbReference type="PANTHER" id="PTHR43213">
    <property type="entry name" value="BIFUNCTIONAL DTTP/UTP PYROPHOSPHATASE/METHYLTRANSFERASE PROTEIN-RELATED"/>
    <property type="match status" value="1"/>
</dbReference>
<feature type="site" description="Important for substrate specificity" evidence="9">
    <location>
        <position position="156"/>
    </location>
</feature>
<dbReference type="CDD" id="cd00555">
    <property type="entry name" value="Maf"/>
    <property type="match status" value="1"/>
</dbReference>
<evidence type="ECO:0000256" key="4">
    <source>
        <dbReference type="ARBA" id="ARBA00022801"/>
    </source>
</evidence>
<protein>
    <recommendedName>
        <fullName evidence="9">dTTP/UTP pyrophosphatase</fullName>
        <shortName evidence="9">dTTPase/UTPase</shortName>
        <ecNumber evidence="9">3.6.1.9</ecNumber>
    </recommendedName>
    <alternativeName>
        <fullName evidence="9">Nucleoside triphosphate pyrophosphatase</fullName>
    </alternativeName>
    <alternativeName>
        <fullName evidence="9">Nucleotide pyrophosphatase</fullName>
        <shortName evidence="9">Nucleotide PPase</shortName>
    </alternativeName>
</protein>
<comment type="cofactor">
    <cofactor evidence="1 9">
        <name>a divalent metal cation</name>
        <dbReference type="ChEBI" id="CHEBI:60240"/>
    </cofactor>
</comment>
<comment type="caution">
    <text evidence="10">The sequence shown here is derived from an EMBL/GenBank/DDBJ whole genome shotgun (WGS) entry which is preliminary data.</text>
</comment>
<comment type="caution">
    <text evidence="9">Lacks conserved residue(s) required for the propagation of feature annotation.</text>
</comment>
<feature type="site" description="Important for substrate specificity" evidence="9">
    <location>
        <position position="74"/>
    </location>
</feature>
<comment type="subcellular location">
    <subcellularLocation>
        <location evidence="2 9">Cytoplasm</location>
    </subcellularLocation>
</comment>
<comment type="catalytic activity">
    <reaction evidence="6">
        <text>N(7)-methyl-GTP + H2O = N(7)-methyl-GMP + diphosphate + H(+)</text>
        <dbReference type="Rhea" id="RHEA:58744"/>
        <dbReference type="ChEBI" id="CHEBI:15377"/>
        <dbReference type="ChEBI" id="CHEBI:15378"/>
        <dbReference type="ChEBI" id="CHEBI:33019"/>
        <dbReference type="ChEBI" id="CHEBI:58285"/>
        <dbReference type="ChEBI" id="CHEBI:87133"/>
    </reaction>
</comment>
<feature type="active site" description="Proton acceptor" evidence="9">
    <location>
        <position position="73"/>
    </location>
</feature>
<dbReference type="AlphaFoldDB" id="A0A502L657"/>
<dbReference type="EMBL" id="SAWY01000007">
    <property type="protein sequence ID" value="TPH17791.1"/>
    <property type="molecule type" value="Genomic_DNA"/>
</dbReference>
<dbReference type="NCBIfam" id="TIGR00172">
    <property type="entry name" value="maf"/>
    <property type="match status" value="1"/>
</dbReference>
<dbReference type="RefSeq" id="WP_140602198.1">
    <property type="nucleotide sequence ID" value="NZ_SAWY01000007.1"/>
</dbReference>
<dbReference type="GO" id="GO:0036221">
    <property type="term" value="F:UTP diphosphatase activity"/>
    <property type="evidence" value="ECO:0007669"/>
    <property type="project" value="RHEA"/>
</dbReference>
<evidence type="ECO:0000256" key="5">
    <source>
        <dbReference type="ARBA" id="ARBA00023080"/>
    </source>
</evidence>
<dbReference type="GO" id="GO:0005737">
    <property type="term" value="C:cytoplasm"/>
    <property type="evidence" value="ECO:0007669"/>
    <property type="project" value="UniProtKB-SubCell"/>
</dbReference>
<evidence type="ECO:0000256" key="2">
    <source>
        <dbReference type="ARBA" id="ARBA00004496"/>
    </source>
</evidence>
<keyword evidence="3 9" id="KW-0963">Cytoplasm</keyword>
<comment type="similarity">
    <text evidence="8">Belongs to the Maf family. YceF subfamily.</text>
</comment>
<dbReference type="SUPFAM" id="SSF52972">
    <property type="entry name" value="ITPase-like"/>
    <property type="match status" value="1"/>
</dbReference>
<keyword evidence="4 9" id="KW-0378">Hydrolase</keyword>
<gene>
    <name evidence="10" type="ORF">EPA86_04385</name>
</gene>
<dbReference type="PIRSF" id="PIRSF006305">
    <property type="entry name" value="Maf"/>
    <property type="match status" value="1"/>
</dbReference>
<dbReference type="GO" id="GO:0009117">
    <property type="term" value="P:nucleotide metabolic process"/>
    <property type="evidence" value="ECO:0007669"/>
    <property type="project" value="UniProtKB-KW"/>
</dbReference>
<keyword evidence="11" id="KW-1185">Reference proteome</keyword>
<dbReference type="EC" id="3.6.1.9" evidence="9"/>
<dbReference type="OrthoDB" id="9807767at2"/>
<comment type="function">
    <text evidence="7">Nucleoside triphosphate pyrophosphatase that hydrolyzes 7-methyl-GTP (m(7)GTP). May have a dual role in cell division arrest and in preventing the incorporation of modified nucleotides into cellular nucleic acids.</text>
</comment>
<evidence type="ECO:0000256" key="8">
    <source>
        <dbReference type="ARBA" id="ARBA00060749"/>
    </source>
</evidence>
<comment type="similarity">
    <text evidence="9">Belongs to the Maf family. YhdE subfamily.</text>
</comment>
<evidence type="ECO:0000256" key="7">
    <source>
        <dbReference type="ARBA" id="ARBA00053369"/>
    </source>
</evidence>
<dbReference type="PANTHER" id="PTHR43213:SF5">
    <property type="entry name" value="BIFUNCTIONAL DTTP_UTP PYROPHOSPHATASE_METHYLTRANSFERASE PROTEIN-RELATED"/>
    <property type="match status" value="1"/>
</dbReference>
<feature type="site" description="Important for substrate specificity" evidence="9">
    <location>
        <position position="13"/>
    </location>
</feature>
<reference evidence="10 11" key="1">
    <citation type="submission" date="2019-01" db="EMBL/GenBank/DDBJ databases">
        <title>Litorilituus lipolytica sp. nov., isolated from intertidal sand of the Yellow Sea in China.</title>
        <authorList>
            <person name="Liu A."/>
        </authorList>
    </citation>
    <scope>NUCLEOTIDE SEQUENCE [LARGE SCALE GENOMIC DNA]</scope>
    <source>
        <strain evidence="10 11">RZ04</strain>
    </source>
</reference>
<evidence type="ECO:0000256" key="3">
    <source>
        <dbReference type="ARBA" id="ARBA00022490"/>
    </source>
</evidence>
<comment type="catalytic activity">
    <reaction evidence="9">
        <text>dTTP + H2O = dTMP + diphosphate + H(+)</text>
        <dbReference type="Rhea" id="RHEA:28534"/>
        <dbReference type="ChEBI" id="CHEBI:15377"/>
        <dbReference type="ChEBI" id="CHEBI:15378"/>
        <dbReference type="ChEBI" id="CHEBI:33019"/>
        <dbReference type="ChEBI" id="CHEBI:37568"/>
        <dbReference type="ChEBI" id="CHEBI:63528"/>
        <dbReference type="EC" id="3.6.1.9"/>
    </reaction>
</comment>
<evidence type="ECO:0000256" key="6">
    <source>
        <dbReference type="ARBA" id="ARBA00050213"/>
    </source>
</evidence>
<evidence type="ECO:0000256" key="1">
    <source>
        <dbReference type="ARBA" id="ARBA00001968"/>
    </source>
</evidence>
<dbReference type="HAMAP" id="MF_00528">
    <property type="entry name" value="Maf"/>
    <property type="match status" value="1"/>
</dbReference>
<accession>A0A502L657</accession>
<organism evidence="10 11">
    <name type="scientific">Litorilituus lipolyticus</name>
    <dbReference type="NCBI Taxonomy" id="2491017"/>
    <lineage>
        <taxon>Bacteria</taxon>
        <taxon>Pseudomonadati</taxon>
        <taxon>Pseudomonadota</taxon>
        <taxon>Gammaproteobacteria</taxon>
        <taxon>Alteromonadales</taxon>
        <taxon>Colwelliaceae</taxon>
        <taxon>Litorilituus</taxon>
    </lineage>
</organism>
<comment type="function">
    <text evidence="9">Nucleoside triphosphate pyrophosphatase that hydrolyzes dTTP and UTP. May have a dual role in cell division arrest and in preventing the incorporation of modified nucleotides into cellular nucleic acids.</text>
</comment>
<dbReference type="Proteomes" id="UP000315303">
    <property type="component" value="Unassembled WGS sequence"/>
</dbReference>
<evidence type="ECO:0000256" key="9">
    <source>
        <dbReference type="HAMAP-Rule" id="MF_00528"/>
    </source>
</evidence>
<dbReference type="Gene3D" id="3.90.950.10">
    <property type="match status" value="1"/>
</dbReference>
<dbReference type="InterPro" id="IPR003697">
    <property type="entry name" value="Maf-like"/>
</dbReference>
<comment type="catalytic activity">
    <reaction evidence="9">
        <text>UTP + H2O = UMP + diphosphate + H(+)</text>
        <dbReference type="Rhea" id="RHEA:29395"/>
        <dbReference type="ChEBI" id="CHEBI:15377"/>
        <dbReference type="ChEBI" id="CHEBI:15378"/>
        <dbReference type="ChEBI" id="CHEBI:33019"/>
        <dbReference type="ChEBI" id="CHEBI:46398"/>
        <dbReference type="ChEBI" id="CHEBI:57865"/>
        <dbReference type="EC" id="3.6.1.9"/>
    </reaction>
</comment>
<dbReference type="GO" id="GO:0036218">
    <property type="term" value="F:dTTP diphosphatase activity"/>
    <property type="evidence" value="ECO:0007669"/>
    <property type="project" value="RHEA"/>
</dbReference>
<sequence>MNKQLILASQSPRRKSLLSQLGYQFETIAADIDETQYGNENAECYVERLAKEKAQYVFDLLANQDNSLVIGSDTCVVCEERIFGKPKDLADSIEMLSSLSGKSHQVLTAIALVGKNSITCDVVTTKVFFKTLTEDEIKQYWQTAEPQDKAGSYAIQGIAGQFVKSIQGSYSAVVGLPLFECAQMLSKAGLSSILPMSTE</sequence>
<dbReference type="FunFam" id="3.90.950.10:FF:000005">
    <property type="entry name" value="7-methyl-GTP pyrophosphatase"/>
    <property type="match status" value="1"/>
</dbReference>